<accession>A0A0P0RP13</accession>
<dbReference type="Pfam" id="PF14361">
    <property type="entry name" value="RsbRD_N"/>
    <property type="match status" value="1"/>
</dbReference>
<organism evidence="5 6">
    <name type="scientific">Paraburkholderia caribensis MBA4</name>
    <dbReference type="NCBI Taxonomy" id="1323664"/>
    <lineage>
        <taxon>Bacteria</taxon>
        <taxon>Pseudomonadati</taxon>
        <taxon>Pseudomonadota</taxon>
        <taxon>Betaproteobacteria</taxon>
        <taxon>Burkholderiales</taxon>
        <taxon>Burkholderiaceae</taxon>
        <taxon>Paraburkholderia</taxon>
    </lineage>
</organism>
<reference evidence="5 6" key="1">
    <citation type="journal article" date="2014" name="Genome Announc.">
        <title>Draft Genome Sequence of the Haloacid-Degrading Burkholderia caribensis Strain MBA4.</title>
        <authorList>
            <person name="Pan Y."/>
            <person name="Kong K.F."/>
            <person name="Tsang J.S."/>
        </authorList>
    </citation>
    <scope>NUCLEOTIDE SEQUENCE [LARGE SCALE GENOMIC DNA]</scope>
    <source>
        <strain evidence="5 6">MBA4</strain>
        <plasmid evidence="6">Plasmid</plasmid>
    </source>
</reference>
<feature type="compositionally biased region" description="Basic and acidic residues" evidence="3">
    <location>
        <begin position="65"/>
        <end position="87"/>
    </location>
</feature>
<keyword evidence="5" id="KW-0418">Kinase</keyword>
<geneLocation type="plasmid" evidence="6"/>
<dbReference type="EMBL" id="CP012748">
    <property type="protein sequence ID" value="ALL70697.1"/>
    <property type="molecule type" value="Genomic_DNA"/>
</dbReference>
<dbReference type="RefSeq" id="WP_051453872.1">
    <property type="nucleotide sequence ID" value="NZ_CP012748.1"/>
</dbReference>
<gene>
    <name evidence="5" type="ORF">K788_0004331</name>
</gene>
<proteinExistence type="predicted"/>
<dbReference type="KEGG" id="bcai:K788_0004331"/>
<name>A0A0P0RP13_9BURK</name>
<dbReference type="InterPro" id="IPR003661">
    <property type="entry name" value="HisK_dim/P_dom"/>
</dbReference>
<dbReference type="Gene3D" id="1.10.287.130">
    <property type="match status" value="1"/>
</dbReference>
<dbReference type="Proteomes" id="UP000019146">
    <property type="component" value="Plasmid unnamed"/>
</dbReference>
<evidence type="ECO:0000313" key="6">
    <source>
        <dbReference type="Proteomes" id="UP000019146"/>
    </source>
</evidence>
<dbReference type="InterPro" id="IPR025751">
    <property type="entry name" value="RsbRD_N_dom"/>
</dbReference>
<dbReference type="CDD" id="cd00082">
    <property type="entry name" value="HisKA"/>
    <property type="match status" value="1"/>
</dbReference>
<evidence type="ECO:0000256" key="1">
    <source>
        <dbReference type="ARBA" id="ARBA00000085"/>
    </source>
</evidence>
<protein>
    <recommendedName>
        <fullName evidence="2">histidine kinase</fullName>
        <ecNumber evidence="2">2.7.13.3</ecNumber>
    </recommendedName>
</protein>
<evidence type="ECO:0000259" key="4">
    <source>
        <dbReference type="SMART" id="SM00388"/>
    </source>
</evidence>
<feature type="domain" description="Signal transduction histidine kinase dimerisation/phosphoacceptor" evidence="4">
    <location>
        <begin position="151"/>
        <end position="217"/>
    </location>
</feature>
<evidence type="ECO:0000256" key="3">
    <source>
        <dbReference type="SAM" id="MobiDB-lite"/>
    </source>
</evidence>
<dbReference type="SMART" id="SM00388">
    <property type="entry name" value="HisKA"/>
    <property type="match status" value="1"/>
</dbReference>
<evidence type="ECO:0000313" key="5">
    <source>
        <dbReference type="EMBL" id="ALL70697.1"/>
    </source>
</evidence>
<evidence type="ECO:0000256" key="2">
    <source>
        <dbReference type="ARBA" id="ARBA00012438"/>
    </source>
</evidence>
<feature type="region of interest" description="Disordered" evidence="3">
    <location>
        <begin position="55"/>
        <end position="87"/>
    </location>
</feature>
<keyword evidence="5" id="KW-0808">Transferase</keyword>
<dbReference type="GO" id="GO:0000155">
    <property type="term" value="F:phosphorelay sensor kinase activity"/>
    <property type="evidence" value="ECO:0007669"/>
    <property type="project" value="InterPro"/>
</dbReference>
<comment type="catalytic activity">
    <reaction evidence="1">
        <text>ATP + protein L-histidine = ADP + protein N-phospho-L-histidine.</text>
        <dbReference type="EC" id="2.7.13.3"/>
    </reaction>
</comment>
<dbReference type="InterPro" id="IPR036097">
    <property type="entry name" value="HisK_dim/P_sf"/>
</dbReference>
<dbReference type="SUPFAM" id="SSF47384">
    <property type="entry name" value="Homodimeric domain of signal transducing histidine kinase"/>
    <property type="match status" value="1"/>
</dbReference>
<dbReference type="Pfam" id="PF00512">
    <property type="entry name" value="HisKA"/>
    <property type="match status" value="1"/>
</dbReference>
<dbReference type="EC" id="2.7.13.3" evidence="2"/>
<sequence length="258" mass="28575">MTLSDFIESDLDGLIDDWTSYARAVSPKEVHLDDVQLRNSARELLIGIAADMREKQSGAQQHAKSHGERPDPDSAFDRIGRGHADDRQSHGFQVNALVAEYRALRASVLRKWQQKCQLDAAAFQEMIRFNEAVDQMVAESVQEFSAITERIRDLFTGVLAHDLRSPVGAILNSARVIMADENPSSTSLRASANLQRSAERVKILIDDLFVFSRTRLGNTLPVQPDRRDLSACISAVVLLTPTKGRLKLNLAKTGPSSP</sequence>
<dbReference type="GeneID" id="69974139"/>
<keyword evidence="5" id="KW-0614">Plasmid</keyword>
<dbReference type="AlphaFoldDB" id="A0A0P0RP13"/>